<reference evidence="1" key="1">
    <citation type="submission" date="2022-08" db="EMBL/GenBank/DDBJ databases">
        <title>Genome Sequence of Fusarium decemcellulare.</title>
        <authorList>
            <person name="Buettner E."/>
        </authorList>
    </citation>
    <scope>NUCLEOTIDE SEQUENCE</scope>
    <source>
        <strain evidence="1">Babe19</strain>
    </source>
</reference>
<dbReference type="EMBL" id="JANRMS010000034">
    <property type="protein sequence ID" value="KAJ3548976.1"/>
    <property type="molecule type" value="Genomic_DNA"/>
</dbReference>
<sequence>MLWVLLAVIPLTQAICSWSHQPASDDLCLATAPQSLRPYVLPKGAGQGVALGQQVIRFPVTSNSSGGAFSLLLANAPSSDQLGVLPHTHQIHYENFYCTKGRVQLWAQKNESNAAEQEGRLLYAGDYGAVPLNTKHVFQTLDPDTQVAYVIFPGGFERLFLAVADSSYDSITGAEYAPVPSSPGGQTNDPEVIAMLQSFDSWAALDFQPRRDLVNGSAGSNKYNWHDGPNPLIEDPEGFSFIAKGYGPKYLNTESGYKVIAPLLSAAQSGGNGTMGTITMSPRLPNETISTVTLPGHVSFFLEEGHLLLEVEGYQTAYLIQGDVAFIPSGTTFSYYATAAHTKFMYVSEGEEGIDIILLKNSIPWDYPVYPAYAGYAAE</sequence>
<comment type="caution">
    <text evidence="1">The sequence shown here is derived from an EMBL/GenBank/DDBJ whole genome shotgun (WGS) entry which is preliminary data.</text>
</comment>
<name>A0ACC1SYK3_9HYPO</name>
<accession>A0ACC1SYK3</accession>
<evidence type="ECO:0000313" key="2">
    <source>
        <dbReference type="Proteomes" id="UP001148629"/>
    </source>
</evidence>
<organism evidence="1 2">
    <name type="scientific">Fusarium decemcellulare</name>
    <dbReference type="NCBI Taxonomy" id="57161"/>
    <lineage>
        <taxon>Eukaryota</taxon>
        <taxon>Fungi</taxon>
        <taxon>Dikarya</taxon>
        <taxon>Ascomycota</taxon>
        <taxon>Pezizomycotina</taxon>
        <taxon>Sordariomycetes</taxon>
        <taxon>Hypocreomycetidae</taxon>
        <taxon>Hypocreales</taxon>
        <taxon>Nectriaceae</taxon>
        <taxon>Fusarium</taxon>
        <taxon>Fusarium decemcellulare species complex</taxon>
    </lineage>
</organism>
<proteinExistence type="predicted"/>
<gene>
    <name evidence="1" type="ORF">NM208_g753</name>
</gene>
<evidence type="ECO:0000313" key="1">
    <source>
        <dbReference type="EMBL" id="KAJ3548976.1"/>
    </source>
</evidence>
<dbReference type="Proteomes" id="UP001148629">
    <property type="component" value="Unassembled WGS sequence"/>
</dbReference>
<protein>
    <submittedName>
        <fullName evidence="1">Uncharacterized protein</fullName>
    </submittedName>
</protein>
<keyword evidence="2" id="KW-1185">Reference proteome</keyword>